<dbReference type="InterPro" id="IPR048497">
    <property type="entry name" value="LIF-R-like_Ig-like"/>
</dbReference>
<comment type="caution">
    <text evidence="4">The sequence shown here is derived from an EMBL/GenBank/DDBJ whole genome shotgun (WGS) entry which is preliminary data.</text>
</comment>
<protein>
    <submittedName>
        <fullName evidence="4">Oncostatin-M-specific receptor subunit beta</fullName>
    </submittedName>
</protein>
<dbReference type="InterPro" id="IPR040817">
    <property type="entry name" value="LIFR_D2"/>
</dbReference>
<proteinExistence type="predicted"/>
<name>A0A5A9P4C5_9TELE</name>
<sequence length="739" mass="84726">MRSCASTEMIYYWTNILIFIIIFEHVNRCHSSDNISVPDIVKLQALDMWRLEIKMSMSEEKRNQTYEIQVARTKSMDIIDRMSLNAVADTVIWTSQMPLNCTDHSVRMRRISDNSTIGSWSAWKTHYGGVAAESQPKKIKRDENLSQDVKMYPENQVLKEGSTLLFCCVHSEDAHITDMFFNNTEYKVINISSRVKAIKVENITVSNLYGVSFYCSKDSSKGALNFVTFPPEKPHRIRCETTDLRKISCTWKVRRAPNLSGSRKRKYRLLIRDSKPVTCSLKNSHLVTCSFPVIQQQVTYNITLLVTNSLGRESEQYTFNITDTVFPLPERYDVTAGVSDAVMDLQLNGSFRVTSGVGGQTMFFVLYKQELQMNGSDSFQHFIFEVQKLQPSTRYTTRGRCATQDNDWGRWTSSRAFLTGPLVIVYVWRQIRNIPVRTVTLLWHTVKSDPEVYIEAYEVCKNHTDPQSNKCINTSETRVDLPVDVHVCDFMVRAVSQTGLSVPSQITIPSAYTEAVMHEKRIVGNAEGIQLSWTRSSSSTCNYTVEWCMLGVACSLQWRKVPVNQTYLSLEADYLLSAKILVPLLVLVGCCFCLCYCQKMLREIPGEFRFLHIKALDLDEDLYEASEKIRTFRIEECHWCDVEVLDVHHHTMMQNTWLTDAEDLSHPFITHKFTVPSFLKPSYQLTTGIWDSQTTDLTNFTYMSSEQQDLSDNTFETNGKVQEAKTSGVISDYITSVAF</sequence>
<feature type="chain" id="PRO_5023150633" evidence="1">
    <location>
        <begin position="32"/>
        <end position="739"/>
    </location>
</feature>
<dbReference type="Proteomes" id="UP000324632">
    <property type="component" value="Chromosome 9"/>
</dbReference>
<evidence type="ECO:0000313" key="5">
    <source>
        <dbReference type="Proteomes" id="UP000324632"/>
    </source>
</evidence>
<dbReference type="EMBL" id="SOYY01000009">
    <property type="protein sequence ID" value="KAA0716632.1"/>
    <property type="molecule type" value="Genomic_DNA"/>
</dbReference>
<dbReference type="Pfam" id="PF17971">
    <property type="entry name" value="LIFR_D2"/>
    <property type="match status" value="1"/>
</dbReference>
<dbReference type="SUPFAM" id="SSF49265">
    <property type="entry name" value="Fibronectin type III"/>
    <property type="match status" value="2"/>
</dbReference>
<dbReference type="Gene3D" id="2.60.40.10">
    <property type="entry name" value="Immunoglobulins"/>
    <property type="match status" value="3"/>
</dbReference>
<keyword evidence="1" id="KW-0732">Signal</keyword>
<evidence type="ECO:0000259" key="2">
    <source>
        <dbReference type="Pfam" id="PF17971"/>
    </source>
</evidence>
<dbReference type="Pfam" id="PF25552">
    <property type="entry name" value="LIFR_D4"/>
    <property type="match status" value="1"/>
</dbReference>
<gene>
    <name evidence="4" type="ORF">E1301_Tti021997</name>
</gene>
<dbReference type="InterPro" id="IPR036116">
    <property type="entry name" value="FN3_sf"/>
</dbReference>
<evidence type="ECO:0000313" key="4">
    <source>
        <dbReference type="EMBL" id="KAA0716632.1"/>
    </source>
</evidence>
<reference evidence="4 5" key="1">
    <citation type="journal article" date="2019" name="Mol. Ecol. Resour.">
        <title>Chromosome-level genome assembly of Triplophysa tibetana, a fish adapted to the harsh high-altitude environment of the Tibetan Plateau.</title>
        <authorList>
            <person name="Yang X."/>
            <person name="Liu H."/>
            <person name="Ma Z."/>
            <person name="Zou Y."/>
            <person name="Zou M."/>
            <person name="Mao Y."/>
            <person name="Li X."/>
            <person name="Wang H."/>
            <person name="Chen T."/>
            <person name="Wang W."/>
            <person name="Yang R."/>
        </authorList>
    </citation>
    <scope>NUCLEOTIDE SEQUENCE [LARGE SCALE GENOMIC DNA]</scope>
    <source>
        <strain evidence="4">TTIB1903HZAU</strain>
        <tissue evidence="4">Muscle</tissue>
    </source>
</reference>
<accession>A0A5A9P4C5</accession>
<dbReference type="InterPro" id="IPR013783">
    <property type="entry name" value="Ig-like_fold"/>
</dbReference>
<feature type="domain" description="Leukemia inhibitory factor receptor D2" evidence="2">
    <location>
        <begin position="53"/>
        <end position="123"/>
    </location>
</feature>
<evidence type="ECO:0000256" key="1">
    <source>
        <dbReference type="SAM" id="SignalP"/>
    </source>
</evidence>
<keyword evidence="4" id="KW-0675">Receptor</keyword>
<feature type="signal peptide" evidence="1">
    <location>
        <begin position="1"/>
        <end position="31"/>
    </location>
</feature>
<feature type="domain" description="Leukemia inhibitory factor receptor-like Ig-like" evidence="3">
    <location>
        <begin position="152"/>
        <end position="226"/>
    </location>
</feature>
<evidence type="ECO:0000259" key="3">
    <source>
        <dbReference type="Pfam" id="PF21177"/>
    </source>
</evidence>
<dbReference type="Pfam" id="PF21177">
    <property type="entry name" value="LIF-R_Ig-like"/>
    <property type="match status" value="1"/>
</dbReference>
<dbReference type="AlphaFoldDB" id="A0A5A9P4C5"/>
<organism evidence="4 5">
    <name type="scientific">Triplophysa tibetana</name>
    <dbReference type="NCBI Taxonomy" id="1572043"/>
    <lineage>
        <taxon>Eukaryota</taxon>
        <taxon>Metazoa</taxon>
        <taxon>Chordata</taxon>
        <taxon>Craniata</taxon>
        <taxon>Vertebrata</taxon>
        <taxon>Euteleostomi</taxon>
        <taxon>Actinopterygii</taxon>
        <taxon>Neopterygii</taxon>
        <taxon>Teleostei</taxon>
        <taxon>Ostariophysi</taxon>
        <taxon>Cypriniformes</taxon>
        <taxon>Nemacheilidae</taxon>
        <taxon>Triplophysa</taxon>
    </lineage>
</organism>
<keyword evidence="5" id="KW-1185">Reference proteome</keyword>